<evidence type="ECO:0000256" key="2">
    <source>
        <dbReference type="ARBA" id="ARBA00004613"/>
    </source>
</evidence>
<dbReference type="PANTHER" id="PTHR30033">
    <property type="entry name" value="FLAGELLAR HOOK-ASSOCIATED PROTEIN 1"/>
    <property type="match status" value="1"/>
</dbReference>
<dbReference type="GO" id="GO:0005576">
    <property type="term" value="C:extracellular region"/>
    <property type="evidence" value="ECO:0007669"/>
    <property type="project" value="UniProtKB-SubCell"/>
</dbReference>
<dbReference type="NCBIfam" id="TIGR02492">
    <property type="entry name" value="flgK_ends"/>
    <property type="match status" value="1"/>
</dbReference>
<accession>A0A252BTE6</accession>
<evidence type="ECO:0000259" key="8">
    <source>
        <dbReference type="Pfam" id="PF22638"/>
    </source>
</evidence>
<feature type="domain" description="Flagellar hook-associated protein FlgK helical" evidence="8">
    <location>
        <begin position="105"/>
        <end position="343"/>
    </location>
</feature>
<reference evidence="10" key="1">
    <citation type="submission" date="2014-06" db="EMBL/GenBank/DDBJ databases">
        <authorList>
            <person name="Winans N.J."/>
            <person name="Newell P.D."/>
            <person name="Douglas A.E."/>
        </authorList>
    </citation>
    <scope>NUCLEOTIDE SEQUENCE [LARGE SCALE GENOMIC DNA]</scope>
</reference>
<gene>
    <name evidence="9" type="ORF">HK26_03380</name>
</gene>
<dbReference type="OrthoDB" id="7181295at2"/>
<keyword evidence="9" id="KW-0282">Flagellum</keyword>
<dbReference type="GO" id="GO:0005198">
    <property type="term" value="F:structural molecule activity"/>
    <property type="evidence" value="ECO:0007669"/>
    <property type="project" value="InterPro"/>
</dbReference>
<dbReference type="EMBL" id="JOPJ01000017">
    <property type="protein sequence ID" value="OUJ12228.1"/>
    <property type="molecule type" value="Genomic_DNA"/>
</dbReference>
<evidence type="ECO:0000313" key="9">
    <source>
        <dbReference type="EMBL" id="OUJ12228.1"/>
    </source>
</evidence>
<evidence type="ECO:0000256" key="1">
    <source>
        <dbReference type="ARBA" id="ARBA00004365"/>
    </source>
</evidence>
<dbReference type="eggNOG" id="COG1256">
    <property type="taxonomic scope" value="Bacteria"/>
</dbReference>
<proteinExistence type="inferred from homology"/>
<dbReference type="STRING" id="1236501.GCA_000613865_00571"/>
<dbReference type="Proteomes" id="UP000194931">
    <property type="component" value="Unassembled WGS sequence"/>
</dbReference>
<comment type="subcellular location">
    <subcellularLocation>
        <location evidence="1">Bacterial flagellum</location>
    </subcellularLocation>
    <subcellularLocation>
        <location evidence="2">Secreted</location>
    </subcellularLocation>
</comment>
<dbReference type="SUPFAM" id="SSF64518">
    <property type="entry name" value="Phase 1 flagellin"/>
    <property type="match status" value="1"/>
</dbReference>
<evidence type="ECO:0000256" key="3">
    <source>
        <dbReference type="ARBA" id="ARBA00009677"/>
    </source>
</evidence>
<name>A0A252BTE6_9PROT</name>
<keyword evidence="9" id="KW-0966">Cell projection</keyword>
<organism evidence="9 10">
    <name type="scientific">Acetobacter okinawensis</name>
    <dbReference type="NCBI Taxonomy" id="1076594"/>
    <lineage>
        <taxon>Bacteria</taxon>
        <taxon>Pseudomonadati</taxon>
        <taxon>Pseudomonadota</taxon>
        <taxon>Alphaproteobacteria</taxon>
        <taxon>Acetobacterales</taxon>
        <taxon>Acetobacteraceae</taxon>
        <taxon>Acetobacter</taxon>
    </lineage>
</organism>
<keyword evidence="5" id="KW-0964">Secreted</keyword>
<feature type="domain" description="Flagellar basal-body/hook protein C-terminal" evidence="7">
    <location>
        <begin position="490"/>
        <end position="528"/>
    </location>
</feature>
<protein>
    <recommendedName>
        <fullName evidence="4">Flagellar hook-associated protein 1</fullName>
    </recommendedName>
</protein>
<dbReference type="InterPro" id="IPR010930">
    <property type="entry name" value="Flg_bb/hook_C_dom"/>
</dbReference>
<evidence type="ECO:0000259" key="7">
    <source>
        <dbReference type="Pfam" id="PF06429"/>
    </source>
</evidence>
<keyword evidence="6" id="KW-0975">Bacterial flagellum</keyword>
<evidence type="ECO:0000256" key="5">
    <source>
        <dbReference type="ARBA" id="ARBA00022525"/>
    </source>
</evidence>
<dbReference type="AlphaFoldDB" id="A0A252BTE6"/>
<dbReference type="RefSeq" id="WP_086639451.1">
    <property type="nucleotide sequence ID" value="NZ_JOPJ01000017.1"/>
</dbReference>
<dbReference type="InterPro" id="IPR053927">
    <property type="entry name" value="FlgK_helical"/>
</dbReference>
<evidence type="ECO:0000256" key="4">
    <source>
        <dbReference type="ARBA" id="ARBA00016244"/>
    </source>
</evidence>
<keyword evidence="9" id="KW-0969">Cilium</keyword>
<dbReference type="GO" id="GO:0009424">
    <property type="term" value="C:bacterial-type flagellum hook"/>
    <property type="evidence" value="ECO:0007669"/>
    <property type="project" value="InterPro"/>
</dbReference>
<comment type="caution">
    <text evidence="9">The sequence shown here is derived from an EMBL/GenBank/DDBJ whole genome shotgun (WGS) entry which is preliminary data.</text>
</comment>
<evidence type="ECO:0000313" key="10">
    <source>
        <dbReference type="Proteomes" id="UP000194931"/>
    </source>
</evidence>
<sequence>MDLGSALSIASSGLNGIEYQYSVVSQNVANSSTTGYASESASVTSAVANNQGTGVRIGHTVVNVSPYLQSSLYTQNAKVSGLTTSSNSLAAVASVQGSTSSDSGSTNTLSDALGNVQTALTSLTSTPLESSAQTAVITAATSLTDTIHTLASTYTQQRQTAEDTIVSTVSTINQNLTQIGQLSKQIMALKAVGSDTADLENSRLQVMNDLSSEVGVKFTETSKGDMVVTTEDGTKLPTRPDQIGLNDNTQTLPSNTWPLSATNGGTASTTITDSMYYKAGDPTNSPIAGITVADGTTNTSSTDITSHLTSGTLGANITLRDTTYPTMQAQLNAFSTTLINRFTAAGMSLFTSSSGSSVISTTATGASSQQTNLASGITVNATYSDTPSSLAPSGSTTTITNVLSTTFGTSSSNVSGSTTLSDGTVVSLDAPTSDLGPGSSLSTGYSATQGLVALATSLTSNQGATISTASTNLTYATAVQTTLSAKVTSVSGVDVNTEMSKIVALQNAYTANAKIISSVQTMFSALLNAIN</sequence>
<dbReference type="PANTHER" id="PTHR30033:SF1">
    <property type="entry name" value="FLAGELLAR HOOK-ASSOCIATED PROTEIN 1"/>
    <property type="match status" value="1"/>
</dbReference>
<dbReference type="Pfam" id="PF06429">
    <property type="entry name" value="Flg_bbr_C"/>
    <property type="match status" value="1"/>
</dbReference>
<dbReference type="GO" id="GO:0044780">
    <property type="term" value="P:bacterial-type flagellum assembly"/>
    <property type="evidence" value="ECO:0007669"/>
    <property type="project" value="InterPro"/>
</dbReference>
<evidence type="ECO:0000256" key="6">
    <source>
        <dbReference type="ARBA" id="ARBA00023143"/>
    </source>
</evidence>
<comment type="similarity">
    <text evidence="3">Belongs to the flagella basal body rod proteins family.</text>
</comment>
<dbReference type="Pfam" id="PF22638">
    <property type="entry name" value="FlgK_D1"/>
    <property type="match status" value="1"/>
</dbReference>
<keyword evidence="10" id="KW-1185">Reference proteome</keyword>
<dbReference type="InterPro" id="IPR002371">
    <property type="entry name" value="FlgK"/>
</dbReference>